<dbReference type="InterPro" id="IPR050490">
    <property type="entry name" value="Bact_solute-bd_prot1"/>
</dbReference>
<keyword evidence="6 8" id="KW-0732">Signal</keyword>
<dbReference type="RefSeq" id="WP_028356192.1">
    <property type="nucleotide sequence ID" value="NZ_NEVT01000006.1"/>
</dbReference>
<comment type="caution">
    <text evidence="9">The sequence shown here is derived from an EMBL/GenBank/DDBJ whole genome shotgun (WGS) entry which is preliminary data.</text>
</comment>
<evidence type="ECO:0000256" key="4">
    <source>
        <dbReference type="ARBA" id="ARBA00017470"/>
    </source>
</evidence>
<dbReference type="PANTHER" id="PTHR43649:SF31">
    <property type="entry name" value="SN-GLYCEROL-3-PHOSPHATE-BINDING PERIPLASMIC PROTEIN UGPB"/>
    <property type="match status" value="1"/>
</dbReference>
<name>A0A261VQ58_9BORD</name>
<evidence type="ECO:0000256" key="6">
    <source>
        <dbReference type="ARBA" id="ARBA00022729"/>
    </source>
</evidence>
<organism evidence="9 10">
    <name type="scientific">Bordetella genomosp. 2</name>
    <dbReference type="NCBI Taxonomy" id="1983456"/>
    <lineage>
        <taxon>Bacteria</taxon>
        <taxon>Pseudomonadati</taxon>
        <taxon>Pseudomonadota</taxon>
        <taxon>Betaproteobacteria</taxon>
        <taxon>Burkholderiales</taxon>
        <taxon>Alcaligenaceae</taxon>
        <taxon>Bordetella</taxon>
    </lineage>
</organism>
<dbReference type="InterPro" id="IPR006059">
    <property type="entry name" value="SBP"/>
</dbReference>
<reference evidence="10" key="1">
    <citation type="submission" date="2017-05" db="EMBL/GenBank/DDBJ databases">
        <title>Complete and WGS of Bordetella genogroups.</title>
        <authorList>
            <person name="Spilker T."/>
            <person name="Lipuma J."/>
        </authorList>
    </citation>
    <scope>NUCLEOTIDE SEQUENCE [LARGE SCALE GENOMIC DNA]</scope>
    <source>
        <strain evidence="10">AU8256</strain>
    </source>
</reference>
<dbReference type="GO" id="GO:0042597">
    <property type="term" value="C:periplasmic space"/>
    <property type="evidence" value="ECO:0007669"/>
    <property type="project" value="UniProtKB-SubCell"/>
</dbReference>
<dbReference type="AlphaFoldDB" id="A0A261VQ58"/>
<comment type="subcellular location">
    <subcellularLocation>
        <location evidence="1">Periplasm</location>
    </subcellularLocation>
</comment>
<evidence type="ECO:0000256" key="1">
    <source>
        <dbReference type="ARBA" id="ARBA00004418"/>
    </source>
</evidence>
<comment type="subunit">
    <text evidence="3">The complex is composed of two ATP-binding proteins (UgpC), two transmembrane proteins (UgpA and UgpE) and a solute-binding protein (UgpB).</text>
</comment>
<dbReference type="PANTHER" id="PTHR43649">
    <property type="entry name" value="ARABINOSE-BINDING PROTEIN-RELATED"/>
    <property type="match status" value="1"/>
</dbReference>
<dbReference type="GO" id="GO:0055085">
    <property type="term" value="P:transmembrane transport"/>
    <property type="evidence" value="ECO:0007669"/>
    <property type="project" value="InterPro"/>
</dbReference>
<proteinExistence type="inferred from homology"/>
<accession>A0A261VQ58</accession>
<comment type="similarity">
    <text evidence="2">Belongs to the bacterial solute-binding protein 1 family.</text>
</comment>
<evidence type="ECO:0000256" key="7">
    <source>
        <dbReference type="ARBA" id="ARBA00022764"/>
    </source>
</evidence>
<dbReference type="Pfam" id="PF13416">
    <property type="entry name" value="SBP_bac_8"/>
    <property type="match status" value="1"/>
</dbReference>
<evidence type="ECO:0000256" key="3">
    <source>
        <dbReference type="ARBA" id="ARBA00011557"/>
    </source>
</evidence>
<evidence type="ECO:0000313" key="9">
    <source>
        <dbReference type="EMBL" id="OZI75720.1"/>
    </source>
</evidence>
<dbReference type="PROSITE" id="PS01037">
    <property type="entry name" value="SBP_BACTERIAL_1"/>
    <property type="match status" value="1"/>
</dbReference>
<dbReference type="NCBIfam" id="NF008211">
    <property type="entry name" value="PRK10974.1"/>
    <property type="match status" value="1"/>
</dbReference>
<dbReference type="SUPFAM" id="SSF53850">
    <property type="entry name" value="Periplasmic binding protein-like II"/>
    <property type="match status" value="1"/>
</dbReference>
<sequence length="437" mass="47829">MRPQRLAFTFAVLMTAFAGASAHAATEIQFWHSMEGALGERVNELVQDFNKKNPDYKVNAVYKGNYGESMNAGIAAFRAGNAPDILQVFEVGTATMMYAKGAIKPVQQMSEEAGKPLDPKAFIGAVAGYYSSQDGKLISMPFNSSTVVFYYNKDAFKKAGLDPEKPPKTWEELAAAGQKLKAAGQECGYTTSWPSWVQLETFSAWHNVPYATKDNGFGGLDARLAIDTPLHVRHLDNLAKLAKEGIFMYGGRGDQPNSLFIGGKCAMITGSSGLRANIAKNAKFEFGTSTLPYYADVQGAPQNTIIGGASLWVFANKSPEVYKGVTEFFHFLASPEIAARWHQQTGYVPVTKAAYELTKKQGYYDKNPGTEVGVKQLNVETTAQSRGLRLGFLPQIREIEDQEIERIMSGKASAQDGLKVMVTRGNELLEKFEKSAK</sequence>
<dbReference type="EMBL" id="NEVT01000006">
    <property type="protein sequence ID" value="OZI75720.1"/>
    <property type="molecule type" value="Genomic_DNA"/>
</dbReference>
<evidence type="ECO:0000313" key="10">
    <source>
        <dbReference type="Proteomes" id="UP000215633"/>
    </source>
</evidence>
<evidence type="ECO:0000256" key="2">
    <source>
        <dbReference type="ARBA" id="ARBA00008520"/>
    </source>
</evidence>
<keyword evidence="7" id="KW-0574">Periplasm</keyword>
<dbReference type="Gene3D" id="3.40.190.10">
    <property type="entry name" value="Periplasmic binding protein-like II"/>
    <property type="match status" value="2"/>
</dbReference>
<keyword evidence="10" id="KW-1185">Reference proteome</keyword>
<evidence type="ECO:0000256" key="8">
    <source>
        <dbReference type="SAM" id="SignalP"/>
    </source>
</evidence>
<dbReference type="CDD" id="cd14748">
    <property type="entry name" value="PBP2_UgpB"/>
    <property type="match status" value="1"/>
</dbReference>
<dbReference type="InterPro" id="IPR006061">
    <property type="entry name" value="SBP_1_CS"/>
</dbReference>
<dbReference type="Proteomes" id="UP000215633">
    <property type="component" value="Unassembled WGS sequence"/>
</dbReference>
<keyword evidence="5" id="KW-0813">Transport</keyword>
<feature type="chain" id="PRO_5013102648" description="sn-glycerol-3-phosphate-binding periplasmic protein UgpB" evidence="8">
    <location>
        <begin position="25"/>
        <end position="437"/>
    </location>
</feature>
<gene>
    <name evidence="9" type="ORF">CAL24_10880</name>
</gene>
<feature type="signal peptide" evidence="8">
    <location>
        <begin position="1"/>
        <end position="24"/>
    </location>
</feature>
<evidence type="ECO:0000256" key="5">
    <source>
        <dbReference type="ARBA" id="ARBA00022448"/>
    </source>
</evidence>
<protein>
    <recommendedName>
        <fullName evidence="4">sn-glycerol-3-phosphate-binding periplasmic protein UgpB</fullName>
    </recommendedName>
</protein>